<dbReference type="EMBL" id="OVEO01000014">
    <property type="protein sequence ID" value="SPR00320.1"/>
    <property type="molecule type" value="Genomic_DNA"/>
</dbReference>
<dbReference type="OMA" id="LNKNACA"/>
<dbReference type="SUPFAM" id="SSF49785">
    <property type="entry name" value="Galactose-binding domain-like"/>
    <property type="match status" value="1"/>
</dbReference>
<dbReference type="Proteomes" id="UP000290189">
    <property type="component" value="Unassembled WGS sequence"/>
</dbReference>
<accession>A0A0G4IJN2</accession>
<sequence>MDVPGGSGVSRLKNIHFAVRRATAERPDGRADNIATATTATAWSTNASANQSITCELEHPCLLGFLTIANASTSNMSVAISLRDLPSQWITVQQACRVPHSKAIVIRTGYMPARYVRIDCQRGFPIAINYVQAMGVPIATANFEFGARLRQMLIERPVLSFYNPVVPQASDADLIEGLIRKKYERKPNHHRRVGAEHTARLHYQ</sequence>
<evidence type="ECO:0000313" key="2">
    <source>
        <dbReference type="EMBL" id="SPR00320.1"/>
    </source>
</evidence>
<dbReference type="Gene3D" id="2.60.120.260">
    <property type="entry name" value="Galactose-binding domain-like"/>
    <property type="match status" value="1"/>
</dbReference>
<dbReference type="AlphaFoldDB" id="A0A0G4IJN2"/>
<protein>
    <submittedName>
        <fullName evidence="1">Uncharacterized protein</fullName>
    </submittedName>
</protein>
<dbReference type="Proteomes" id="UP000039324">
    <property type="component" value="Unassembled WGS sequence"/>
</dbReference>
<dbReference type="PANTHER" id="PTHR35833">
    <property type="entry name" value="GALACTOSE-BINDING DOMAIN-LIKE, ARMADILLO-TYPE FOLD PROTEIN-RELATED"/>
    <property type="match status" value="1"/>
</dbReference>
<gene>
    <name evidence="1" type="ORF">PBRA_004172</name>
    <name evidence="2" type="ORF">PLBR_LOCUS7535</name>
</gene>
<reference evidence="2 4" key="2">
    <citation type="submission" date="2018-03" db="EMBL/GenBank/DDBJ databases">
        <authorList>
            <person name="Fogelqvist J."/>
        </authorList>
    </citation>
    <scope>NUCLEOTIDE SEQUENCE [LARGE SCALE GENOMIC DNA]</scope>
</reference>
<dbReference type="InterPro" id="IPR008979">
    <property type="entry name" value="Galactose-bd-like_sf"/>
</dbReference>
<dbReference type="EMBL" id="CDSF01000024">
    <property type="protein sequence ID" value="CEO95446.1"/>
    <property type="molecule type" value="Genomic_DNA"/>
</dbReference>
<proteinExistence type="predicted"/>
<dbReference type="PANTHER" id="PTHR35833:SF1">
    <property type="entry name" value="GALACTOSE-BINDING DOMAIN-CONTAINING PROTEIN"/>
    <property type="match status" value="1"/>
</dbReference>
<evidence type="ECO:0000313" key="4">
    <source>
        <dbReference type="Proteomes" id="UP000290189"/>
    </source>
</evidence>
<evidence type="ECO:0000313" key="1">
    <source>
        <dbReference type="EMBL" id="CEO95446.1"/>
    </source>
</evidence>
<keyword evidence="2" id="KW-0496">Mitochondrion</keyword>
<geneLocation type="mitochondrion" evidence="2"/>
<keyword evidence="3" id="KW-1185">Reference proteome</keyword>
<evidence type="ECO:0000313" key="3">
    <source>
        <dbReference type="Proteomes" id="UP000039324"/>
    </source>
</evidence>
<organism evidence="1 3">
    <name type="scientific">Plasmodiophora brassicae</name>
    <name type="common">Clubroot disease agent</name>
    <dbReference type="NCBI Taxonomy" id="37360"/>
    <lineage>
        <taxon>Eukaryota</taxon>
        <taxon>Sar</taxon>
        <taxon>Rhizaria</taxon>
        <taxon>Endomyxa</taxon>
        <taxon>Phytomyxea</taxon>
        <taxon>Plasmodiophorida</taxon>
        <taxon>Plasmodiophoridae</taxon>
        <taxon>Plasmodiophora</taxon>
    </lineage>
</organism>
<dbReference type="OrthoDB" id="1739806at2759"/>
<reference evidence="1 3" key="1">
    <citation type="submission" date="2015-02" db="EMBL/GenBank/DDBJ databases">
        <authorList>
            <person name="Chooi Y.-H."/>
        </authorList>
    </citation>
    <scope>NUCLEOTIDE SEQUENCE [LARGE SCALE GENOMIC DNA]</scope>
    <source>
        <strain evidence="1">E3</strain>
    </source>
</reference>
<name>A0A0G4IJN2_PLABS</name>